<dbReference type="AlphaFoldDB" id="A0A8E2JGR1"/>
<dbReference type="GO" id="GO:0005509">
    <property type="term" value="F:calcium ion binding"/>
    <property type="evidence" value="ECO:0007669"/>
    <property type="project" value="InterPro"/>
</dbReference>
<gene>
    <name evidence="4" type="ORF">K432DRAFT_380748</name>
</gene>
<dbReference type="Gene3D" id="1.10.238.10">
    <property type="entry name" value="EF-hand"/>
    <property type="match status" value="2"/>
</dbReference>
<dbReference type="PANTHER" id="PTHR23048:SF0">
    <property type="entry name" value="CALMODULIN LIKE 3"/>
    <property type="match status" value="1"/>
</dbReference>
<dbReference type="Pfam" id="PF13405">
    <property type="entry name" value="EF-hand_6"/>
    <property type="match status" value="1"/>
</dbReference>
<dbReference type="FunFam" id="1.10.238.10:FF:000001">
    <property type="entry name" value="Calmodulin 1"/>
    <property type="match status" value="1"/>
</dbReference>
<protein>
    <recommendedName>
        <fullName evidence="1">Calmodulin</fullName>
    </recommendedName>
</protein>
<name>A0A8E2JGR1_9PEZI</name>
<evidence type="ECO:0000313" key="4">
    <source>
        <dbReference type="EMBL" id="OCK82040.1"/>
    </source>
</evidence>
<dbReference type="PANTHER" id="PTHR23048">
    <property type="entry name" value="MYOSIN LIGHT CHAIN 1, 3"/>
    <property type="match status" value="1"/>
</dbReference>
<evidence type="ECO:0000313" key="5">
    <source>
        <dbReference type="Proteomes" id="UP000250266"/>
    </source>
</evidence>
<proteinExistence type="predicted"/>
<dbReference type="OrthoDB" id="26525at2759"/>
<dbReference type="SMART" id="SM00054">
    <property type="entry name" value="EFh"/>
    <property type="match status" value="3"/>
</dbReference>
<dbReference type="InterPro" id="IPR002048">
    <property type="entry name" value="EF_hand_dom"/>
</dbReference>
<accession>A0A8E2JGR1</accession>
<dbReference type="Pfam" id="PF13499">
    <property type="entry name" value="EF-hand_7"/>
    <property type="match status" value="1"/>
</dbReference>
<dbReference type="SUPFAM" id="SSF47473">
    <property type="entry name" value="EF-hand"/>
    <property type="match status" value="1"/>
</dbReference>
<dbReference type="InterPro" id="IPR011992">
    <property type="entry name" value="EF-hand-dom_pair"/>
</dbReference>
<organism evidence="4 5">
    <name type="scientific">Lepidopterella palustris CBS 459.81</name>
    <dbReference type="NCBI Taxonomy" id="1314670"/>
    <lineage>
        <taxon>Eukaryota</taxon>
        <taxon>Fungi</taxon>
        <taxon>Dikarya</taxon>
        <taxon>Ascomycota</taxon>
        <taxon>Pezizomycotina</taxon>
        <taxon>Dothideomycetes</taxon>
        <taxon>Pleosporomycetidae</taxon>
        <taxon>Mytilinidiales</taxon>
        <taxon>Argynnaceae</taxon>
        <taxon>Lepidopterella</taxon>
    </lineage>
</organism>
<evidence type="ECO:0000256" key="2">
    <source>
        <dbReference type="ARBA" id="ARBA00022737"/>
    </source>
</evidence>
<dbReference type="InterPro" id="IPR050230">
    <property type="entry name" value="CALM/Myosin/TropC-like"/>
</dbReference>
<dbReference type="Proteomes" id="UP000250266">
    <property type="component" value="Unassembled WGS sequence"/>
</dbReference>
<dbReference type="GO" id="GO:1903475">
    <property type="term" value="P:mitotic actomyosin contractile ring assembly"/>
    <property type="evidence" value="ECO:0007669"/>
    <property type="project" value="TreeGrafter"/>
</dbReference>
<keyword evidence="5" id="KW-1185">Reference proteome</keyword>
<feature type="domain" description="EF-hand" evidence="3">
    <location>
        <begin position="73"/>
        <end position="108"/>
    </location>
</feature>
<dbReference type="PROSITE" id="PS50222">
    <property type="entry name" value="EF_HAND_2"/>
    <property type="match status" value="2"/>
</dbReference>
<evidence type="ECO:0000256" key="1">
    <source>
        <dbReference type="ARBA" id="ARBA00020786"/>
    </source>
</evidence>
<feature type="domain" description="EF-hand" evidence="3">
    <location>
        <begin position="1"/>
        <end position="36"/>
    </location>
</feature>
<dbReference type="GO" id="GO:0016460">
    <property type="term" value="C:myosin II complex"/>
    <property type="evidence" value="ECO:0007669"/>
    <property type="project" value="TreeGrafter"/>
</dbReference>
<dbReference type="EMBL" id="KV744900">
    <property type="protein sequence ID" value="OCK82040.1"/>
    <property type="molecule type" value="Genomic_DNA"/>
</dbReference>
<reference evidence="4 5" key="1">
    <citation type="journal article" date="2016" name="Nat. Commun.">
        <title>Ectomycorrhizal ecology is imprinted in the genome of the dominant symbiotic fungus Cenococcum geophilum.</title>
        <authorList>
            <consortium name="DOE Joint Genome Institute"/>
            <person name="Peter M."/>
            <person name="Kohler A."/>
            <person name="Ohm R.A."/>
            <person name="Kuo A."/>
            <person name="Krutzmann J."/>
            <person name="Morin E."/>
            <person name="Arend M."/>
            <person name="Barry K.W."/>
            <person name="Binder M."/>
            <person name="Choi C."/>
            <person name="Clum A."/>
            <person name="Copeland A."/>
            <person name="Grisel N."/>
            <person name="Haridas S."/>
            <person name="Kipfer T."/>
            <person name="LaButti K."/>
            <person name="Lindquist E."/>
            <person name="Lipzen A."/>
            <person name="Maire R."/>
            <person name="Meier B."/>
            <person name="Mihaltcheva S."/>
            <person name="Molinier V."/>
            <person name="Murat C."/>
            <person name="Poggeler S."/>
            <person name="Quandt C.A."/>
            <person name="Sperisen C."/>
            <person name="Tritt A."/>
            <person name="Tisserant E."/>
            <person name="Crous P.W."/>
            <person name="Henrissat B."/>
            <person name="Nehls U."/>
            <person name="Egli S."/>
            <person name="Spatafora J.W."/>
            <person name="Grigoriev I.V."/>
            <person name="Martin F.M."/>
        </authorList>
    </citation>
    <scope>NUCLEOTIDE SEQUENCE [LARGE SCALE GENOMIC DNA]</scope>
    <source>
        <strain evidence="4 5">CBS 459.81</strain>
    </source>
</reference>
<keyword evidence="2" id="KW-0677">Repeat</keyword>
<sequence length="140" mass="15684">MASTNYREAFQLYDKRGSGRVNINDLGDLLRACGQNPTLAEIADLERSIGSADFDFEAFSRVLNRPGGFREPGDIDEYIRGFQVFDKDNSGFVGVGQIKYILTNLGEKMDDNEVNELLKSVDISGGEVNYREFVKMVLDN</sequence>
<dbReference type="CDD" id="cd00051">
    <property type="entry name" value="EFh"/>
    <property type="match status" value="1"/>
</dbReference>
<evidence type="ECO:0000259" key="3">
    <source>
        <dbReference type="PROSITE" id="PS50222"/>
    </source>
</evidence>